<protein>
    <submittedName>
        <fullName evidence="3">Uncharacterized protein LOC115634264</fullName>
    </submittedName>
</protein>
<keyword evidence="2" id="KW-1185">Reference proteome</keyword>
<dbReference type="AlphaFoldDB" id="A0A6J2UKJ6"/>
<keyword evidence="1" id="KW-0812">Transmembrane</keyword>
<evidence type="ECO:0000313" key="2">
    <source>
        <dbReference type="Proteomes" id="UP000504634"/>
    </source>
</evidence>
<evidence type="ECO:0000256" key="1">
    <source>
        <dbReference type="SAM" id="Phobius"/>
    </source>
</evidence>
<reference evidence="3" key="1">
    <citation type="submission" date="2025-08" db="UniProtKB">
        <authorList>
            <consortium name="RefSeq"/>
        </authorList>
    </citation>
    <scope>IDENTIFICATION</scope>
    <source>
        <strain evidence="3">11010-0011.00</strain>
        <tissue evidence="3">Whole body</tissue>
    </source>
</reference>
<keyword evidence="1" id="KW-0472">Membrane</keyword>
<proteinExistence type="predicted"/>
<dbReference type="RefSeq" id="XP_030387747.1">
    <property type="nucleotide sequence ID" value="XM_030531887.1"/>
</dbReference>
<feature type="transmembrane region" description="Helical" evidence="1">
    <location>
        <begin position="155"/>
        <end position="177"/>
    </location>
</feature>
<evidence type="ECO:0000313" key="3">
    <source>
        <dbReference type="RefSeq" id="XP_030387747.1"/>
    </source>
</evidence>
<dbReference type="OrthoDB" id="7860976at2759"/>
<sequence>MYIEMEKFSNLSKMSSTSYDYLRSIIPVKLYQSGSNIYMTCISKLPRTTKDPNSNNKKAIEDAFVQALETNLSPGPVAPSEQQLKGDQPVLIRSEIRFKHRKDPNKKEKSDLNILKSQVLLEQYQRLYNDKPKEMSTPCKRNTVGRKDHGGHGNVFKNIFSLILSGLLLLITLYVLIEVGDRNYFL</sequence>
<keyword evidence="1" id="KW-1133">Transmembrane helix</keyword>
<dbReference type="GeneID" id="115634264"/>
<name>A0A6J2UKJ6_DROLE</name>
<dbReference type="Proteomes" id="UP000504634">
    <property type="component" value="Unplaced"/>
</dbReference>
<organism evidence="2 3">
    <name type="scientific">Drosophila lebanonensis</name>
    <name type="common">Fruit fly</name>
    <name type="synonym">Scaptodrosophila lebanonensis</name>
    <dbReference type="NCBI Taxonomy" id="7225"/>
    <lineage>
        <taxon>Eukaryota</taxon>
        <taxon>Metazoa</taxon>
        <taxon>Ecdysozoa</taxon>
        <taxon>Arthropoda</taxon>
        <taxon>Hexapoda</taxon>
        <taxon>Insecta</taxon>
        <taxon>Pterygota</taxon>
        <taxon>Neoptera</taxon>
        <taxon>Endopterygota</taxon>
        <taxon>Diptera</taxon>
        <taxon>Brachycera</taxon>
        <taxon>Muscomorpha</taxon>
        <taxon>Ephydroidea</taxon>
        <taxon>Drosophilidae</taxon>
        <taxon>Scaptodrosophila</taxon>
    </lineage>
</organism>
<gene>
    <name evidence="3" type="primary">LOC115634264</name>
</gene>
<accession>A0A6J2UKJ6</accession>